<dbReference type="FunFam" id="1.10.3470.10:FF:000001">
    <property type="entry name" value="Vitamin B12 ABC transporter permease BtuC"/>
    <property type="match status" value="1"/>
</dbReference>
<dbReference type="GeneID" id="57485761"/>
<evidence type="ECO:0000313" key="11">
    <source>
        <dbReference type="EMBL" id="WGV48066.1"/>
    </source>
</evidence>
<dbReference type="PANTHER" id="PTHR30472:SF1">
    <property type="entry name" value="FE(3+) DICITRATE TRANSPORT SYSTEM PERMEASE PROTEIN FECC-RELATED"/>
    <property type="match status" value="1"/>
</dbReference>
<dbReference type="InterPro" id="IPR037294">
    <property type="entry name" value="ABC_BtuC-like"/>
</dbReference>
<keyword evidence="6 9" id="KW-1133">Transmembrane helix</keyword>
<evidence type="ECO:0000256" key="5">
    <source>
        <dbReference type="ARBA" id="ARBA00022692"/>
    </source>
</evidence>
<dbReference type="GO" id="GO:0033214">
    <property type="term" value="P:siderophore-iron import into cell"/>
    <property type="evidence" value="ECO:0007669"/>
    <property type="project" value="TreeGrafter"/>
</dbReference>
<proteinExistence type="inferred from homology"/>
<evidence type="ECO:0000256" key="9">
    <source>
        <dbReference type="SAM" id="Phobius"/>
    </source>
</evidence>
<dbReference type="Proteomes" id="UP000627573">
    <property type="component" value="Unassembled WGS sequence"/>
</dbReference>
<dbReference type="PANTHER" id="PTHR30472">
    <property type="entry name" value="FERRIC ENTEROBACTIN TRANSPORT SYSTEM PERMEASE PROTEIN"/>
    <property type="match status" value="1"/>
</dbReference>
<dbReference type="EMBL" id="CP124545">
    <property type="protein sequence ID" value="WGV48066.1"/>
    <property type="molecule type" value="Genomic_DNA"/>
</dbReference>
<evidence type="ECO:0000256" key="8">
    <source>
        <dbReference type="SAM" id="MobiDB-lite"/>
    </source>
</evidence>
<dbReference type="GO" id="GO:0005886">
    <property type="term" value="C:plasma membrane"/>
    <property type="evidence" value="ECO:0007669"/>
    <property type="project" value="UniProtKB-SubCell"/>
</dbReference>
<dbReference type="RefSeq" id="WP_020970315.1">
    <property type="nucleotide sequence ID" value="NZ_BHXB01000001.1"/>
</dbReference>
<evidence type="ECO:0000256" key="4">
    <source>
        <dbReference type="ARBA" id="ARBA00022475"/>
    </source>
</evidence>
<dbReference type="SUPFAM" id="SSF81345">
    <property type="entry name" value="ABC transporter involved in vitamin B12 uptake, BtuC"/>
    <property type="match status" value="1"/>
</dbReference>
<dbReference type="EMBL" id="JAECSB010000085">
    <property type="protein sequence ID" value="MBH5146227.1"/>
    <property type="molecule type" value="Genomic_DNA"/>
</dbReference>
<accession>A0A0E3VCW6</accession>
<dbReference type="Gene3D" id="1.10.3470.10">
    <property type="entry name" value="ABC transporter involved in vitamin B12 uptake, BtuC"/>
    <property type="match status" value="1"/>
</dbReference>
<feature type="transmembrane region" description="Helical" evidence="9">
    <location>
        <begin position="191"/>
        <end position="212"/>
    </location>
</feature>
<feature type="transmembrane region" description="Helical" evidence="9">
    <location>
        <begin position="321"/>
        <end position="344"/>
    </location>
</feature>
<feature type="transmembrane region" description="Helical" evidence="9">
    <location>
        <begin position="51"/>
        <end position="70"/>
    </location>
</feature>
<keyword evidence="5 9" id="KW-0812">Transmembrane</keyword>
<comment type="subcellular location">
    <subcellularLocation>
        <location evidence="1">Cell membrane</location>
        <topology evidence="1">Multi-pass membrane protein</topology>
    </subcellularLocation>
</comment>
<dbReference type="AlphaFoldDB" id="A0A0E3VCW6"/>
<keyword evidence="12" id="KW-1185">Reference proteome</keyword>
<feature type="transmembrane region" description="Helical" evidence="9">
    <location>
        <begin position="160"/>
        <end position="179"/>
    </location>
</feature>
<gene>
    <name evidence="10" type="ORF">I3517_26845</name>
    <name evidence="11" type="ORF">QIE55_21355</name>
</gene>
<dbReference type="Proteomes" id="UP001230933">
    <property type="component" value="Chromosome"/>
</dbReference>
<feature type="transmembrane region" description="Helical" evidence="9">
    <location>
        <begin position="104"/>
        <end position="121"/>
    </location>
</feature>
<dbReference type="Pfam" id="PF01032">
    <property type="entry name" value="FecCD"/>
    <property type="match status" value="1"/>
</dbReference>
<reference evidence="10 12" key="1">
    <citation type="submission" date="2020-12" db="EMBL/GenBank/DDBJ databases">
        <title>Draft genome sequence of furan degrading bacterial strain FUR100.</title>
        <authorList>
            <person name="Woiski C."/>
        </authorList>
    </citation>
    <scope>NUCLEOTIDE SEQUENCE [LARGE SCALE GENOMIC DNA]</scope>
    <source>
        <strain evidence="10 12">FUR100</strain>
    </source>
</reference>
<feature type="region of interest" description="Disordered" evidence="8">
    <location>
        <begin position="1"/>
        <end position="21"/>
    </location>
</feature>
<keyword evidence="4" id="KW-1003">Cell membrane</keyword>
<reference evidence="11" key="2">
    <citation type="submission" date="2023-08" db="EMBL/GenBank/DDBJ databases">
        <title>Isolation and Characterization of Rhodococcus erythropolis MGMM8.</title>
        <authorList>
            <person name="Diabankana R.G.C."/>
            <person name="Afordoanyi D.M."/>
            <person name="Validov S.Z."/>
        </authorList>
    </citation>
    <scope>NUCLEOTIDE SEQUENCE</scope>
    <source>
        <strain evidence="11">MGMM8</strain>
    </source>
</reference>
<comment type="similarity">
    <text evidence="2">Belongs to the binding-protein-dependent transport system permease family. FecCD subfamily.</text>
</comment>
<evidence type="ECO:0000256" key="3">
    <source>
        <dbReference type="ARBA" id="ARBA00022448"/>
    </source>
</evidence>
<keyword evidence="3" id="KW-0813">Transport</keyword>
<feature type="transmembrane region" description="Helical" evidence="9">
    <location>
        <begin position="133"/>
        <end position="154"/>
    </location>
</feature>
<evidence type="ECO:0000313" key="10">
    <source>
        <dbReference type="EMBL" id="MBH5146227.1"/>
    </source>
</evidence>
<keyword evidence="7 9" id="KW-0472">Membrane</keyword>
<dbReference type="InterPro" id="IPR000522">
    <property type="entry name" value="ABC_transptr_permease_BtuC"/>
</dbReference>
<evidence type="ECO:0000313" key="12">
    <source>
        <dbReference type="Proteomes" id="UP000627573"/>
    </source>
</evidence>
<evidence type="ECO:0000256" key="7">
    <source>
        <dbReference type="ARBA" id="ARBA00023136"/>
    </source>
</evidence>
<feature type="transmembrane region" description="Helical" evidence="9">
    <location>
        <begin position="279"/>
        <end position="301"/>
    </location>
</feature>
<name>A0A0E3VCW6_RHOER</name>
<organism evidence="10 12">
    <name type="scientific">Rhodococcus erythropolis</name>
    <name type="common">Arthrobacter picolinophilus</name>
    <dbReference type="NCBI Taxonomy" id="1833"/>
    <lineage>
        <taxon>Bacteria</taxon>
        <taxon>Bacillati</taxon>
        <taxon>Actinomycetota</taxon>
        <taxon>Actinomycetes</taxon>
        <taxon>Mycobacteriales</taxon>
        <taxon>Nocardiaceae</taxon>
        <taxon>Rhodococcus</taxon>
        <taxon>Rhodococcus erythropolis group</taxon>
    </lineage>
</organism>
<evidence type="ECO:0000256" key="2">
    <source>
        <dbReference type="ARBA" id="ARBA00007935"/>
    </source>
</evidence>
<feature type="transmembrane region" description="Helical" evidence="9">
    <location>
        <begin position="351"/>
        <end position="368"/>
    </location>
</feature>
<dbReference type="KEGG" id="reb:XU06_20530"/>
<feature type="transmembrane region" description="Helical" evidence="9">
    <location>
        <begin position="232"/>
        <end position="254"/>
    </location>
</feature>
<dbReference type="CDD" id="cd06550">
    <property type="entry name" value="TM_ABC_iron-siderophores_like"/>
    <property type="match status" value="1"/>
</dbReference>
<evidence type="ECO:0000256" key="1">
    <source>
        <dbReference type="ARBA" id="ARBA00004651"/>
    </source>
</evidence>
<sequence>MTVGLDKSAVDQSAADERAVDKHTEELIDESLQEKQKQPDGLVSTNSRRMAGLLVCLVVLAAVLLLSIAVGSKTIPFGTVIDALVNYDDSNDHVIIRDLRLPRTLLGLIVGMALGVAGGLIQAMTRNPLADPGILGVNAGAGFAMVVAVAVFGLTSIWSYIWFAFLGAVIATAIVYTLGSIGRGGATPIRLTLAGVAIGSVLGGISSGITLLNPTAFDQMRQWNAGSLSGRSLEIVLAVAPFILIGLFLALALARQLNAVALGDDLARSLGANITRTRILGVIAVTLLCGAATAAAGPIGFVGLMVPHVARWFVGPDQRWILPYTLVCSPILLLFSDVVGRIVLRPGELQVGIVTAFIGAPVLIMLVRRSKVSGL</sequence>
<dbReference type="GO" id="GO:0022857">
    <property type="term" value="F:transmembrane transporter activity"/>
    <property type="evidence" value="ECO:0007669"/>
    <property type="project" value="InterPro"/>
</dbReference>
<evidence type="ECO:0000256" key="6">
    <source>
        <dbReference type="ARBA" id="ARBA00022989"/>
    </source>
</evidence>
<protein>
    <submittedName>
        <fullName evidence="10">Fe(3+)-siderophore ABC transporter permease</fullName>
    </submittedName>
</protein>